<feature type="domain" description="Isochorismatase-like" evidence="8">
    <location>
        <begin position="34"/>
        <end position="244"/>
    </location>
</feature>
<dbReference type="SUPFAM" id="SSF52499">
    <property type="entry name" value="Isochorismatase-like hydrolases"/>
    <property type="match status" value="1"/>
</dbReference>
<dbReference type="AlphaFoldDB" id="A0A1D2AEU7"/>
<evidence type="ECO:0000313" key="9">
    <source>
        <dbReference type="EMBL" id="JAT77601.1"/>
    </source>
</evidence>
<dbReference type="InterPro" id="IPR000868">
    <property type="entry name" value="Isochorismatase-like_dom"/>
</dbReference>
<comment type="similarity">
    <text evidence="1">Belongs to the isochorismatase family.</text>
</comment>
<evidence type="ECO:0000259" key="8">
    <source>
        <dbReference type="Pfam" id="PF00857"/>
    </source>
</evidence>
<dbReference type="EC" id="3.5.1.19" evidence="6"/>
<evidence type="ECO:0000256" key="2">
    <source>
        <dbReference type="ARBA" id="ARBA00022642"/>
    </source>
</evidence>
<evidence type="ECO:0000256" key="4">
    <source>
        <dbReference type="ARBA" id="ARBA00022801"/>
    </source>
</evidence>
<dbReference type="InterPro" id="IPR052347">
    <property type="entry name" value="Isochorismatase_Nicotinamidase"/>
</dbReference>
<keyword evidence="4" id="KW-0378">Hydrolase</keyword>
<evidence type="ECO:0000256" key="7">
    <source>
        <dbReference type="ARBA" id="ARBA00043224"/>
    </source>
</evidence>
<sequence length="276" mass="29207">MRVIFLAIGCAATLLATLYAKWLSVEHDVQGKIALILVDVQRDFMDDGPVPVRGALALLPIWNELLELAGGDGPIDHAIATADWHPKDHISFVSSHKGVQLGDQIHQCAASGQAGAGGCHNIILFNSHCVAGSLGAQSPDGLATDRLDHTVRKGTLPDVESYSGLFDLGHTHPTGLVELLRARRVTTLVVAGVATDYCVLYTVLDALEEGFQVFLVLDGCAGISAEAVHAALDRMQAAGAVLVSLRGREGDHGAPSLLTELERARGKVHPGSQREL</sequence>
<dbReference type="PANTHER" id="PTHR11080:SF2">
    <property type="entry name" value="LD05707P"/>
    <property type="match status" value="1"/>
</dbReference>
<protein>
    <recommendedName>
        <fullName evidence="6">nicotinamidase</fullName>
        <ecNumber evidence="6">3.5.1.19</ecNumber>
    </recommendedName>
    <alternativeName>
        <fullName evidence="7">Nicotinamide deamidase</fullName>
    </alternativeName>
</protein>
<name>A0A1D2AEU7_AUXPR</name>
<dbReference type="InterPro" id="IPR036380">
    <property type="entry name" value="Isochorismatase-like_sf"/>
</dbReference>
<evidence type="ECO:0000256" key="5">
    <source>
        <dbReference type="ARBA" id="ARBA00037900"/>
    </source>
</evidence>
<organism evidence="9">
    <name type="scientific">Auxenochlorella protothecoides</name>
    <name type="common">Green microalga</name>
    <name type="synonym">Chlorella protothecoides</name>
    <dbReference type="NCBI Taxonomy" id="3075"/>
    <lineage>
        <taxon>Eukaryota</taxon>
        <taxon>Viridiplantae</taxon>
        <taxon>Chlorophyta</taxon>
        <taxon>core chlorophytes</taxon>
        <taxon>Trebouxiophyceae</taxon>
        <taxon>Chlorellales</taxon>
        <taxon>Chlorellaceae</taxon>
        <taxon>Auxenochlorella</taxon>
    </lineage>
</organism>
<dbReference type="GO" id="GO:0008936">
    <property type="term" value="F:nicotinamidase activity"/>
    <property type="evidence" value="ECO:0007669"/>
    <property type="project" value="UniProtKB-EC"/>
</dbReference>
<dbReference type="EMBL" id="GDKF01001021">
    <property type="protein sequence ID" value="JAT77601.1"/>
    <property type="molecule type" value="Transcribed_RNA"/>
</dbReference>
<proteinExistence type="inferred from homology"/>
<evidence type="ECO:0000256" key="1">
    <source>
        <dbReference type="ARBA" id="ARBA00006336"/>
    </source>
</evidence>
<reference evidence="9" key="1">
    <citation type="submission" date="2015-08" db="EMBL/GenBank/DDBJ databases">
        <authorList>
            <person name="Babu N.S."/>
            <person name="Beckwith C.J."/>
            <person name="Beseler K.G."/>
            <person name="Brison A."/>
            <person name="Carone J.V."/>
            <person name="Caskin T.P."/>
            <person name="Diamond M."/>
            <person name="Durham M.E."/>
            <person name="Foxe J.M."/>
            <person name="Go M."/>
            <person name="Henderson B.A."/>
            <person name="Jones I.B."/>
            <person name="McGettigan J.A."/>
            <person name="Micheletti S.J."/>
            <person name="Nasrallah M.E."/>
            <person name="Ortiz D."/>
            <person name="Piller C.R."/>
            <person name="Privatt S.R."/>
            <person name="Schneider S.L."/>
            <person name="Sharp S."/>
            <person name="Smith T.C."/>
            <person name="Stanton J.D."/>
            <person name="Ullery H.E."/>
            <person name="Wilson R.J."/>
            <person name="Serrano M.G."/>
            <person name="Buck G."/>
            <person name="Lee V."/>
            <person name="Wang Y."/>
            <person name="Carvalho R."/>
            <person name="Voegtly L."/>
            <person name="Shi R."/>
            <person name="Duckworth R."/>
            <person name="Johnson A."/>
            <person name="Loviza R."/>
            <person name="Walstead R."/>
            <person name="Shah Z."/>
            <person name="Kiflezghi M."/>
            <person name="Wade K."/>
            <person name="Ball S.L."/>
            <person name="Bradley K.W."/>
            <person name="Asai D.J."/>
            <person name="Bowman C.A."/>
            <person name="Russell D.A."/>
            <person name="Pope W.H."/>
            <person name="Jacobs-Sera D."/>
            <person name="Hendrix R.W."/>
            <person name="Hatfull G.F."/>
        </authorList>
    </citation>
    <scope>NUCLEOTIDE SEQUENCE</scope>
</reference>
<evidence type="ECO:0000256" key="3">
    <source>
        <dbReference type="ARBA" id="ARBA00022723"/>
    </source>
</evidence>
<keyword evidence="2" id="KW-0662">Pyridine nucleotide biosynthesis</keyword>
<keyword evidence="3" id="KW-0479">Metal-binding</keyword>
<evidence type="ECO:0000256" key="6">
    <source>
        <dbReference type="ARBA" id="ARBA00039017"/>
    </source>
</evidence>
<accession>A0A1D2AEU7</accession>
<dbReference type="GO" id="GO:0046872">
    <property type="term" value="F:metal ion binding"/>
    <property type="evidence" value="ECO:0007669"/>
    <property type="project" value="UniProtKB-KW"/>
</dbReference>
<dbReference type="PANTHER" id="PTHR11080">
    <property type="entry name" value="PYRAZINAMIDASE/NICOTINAMIDASE"/>
    <property type="match status" value="1"/>
</dbReference>
<gene>
    <name evidence="9" type="ORF">g.42793</name>
</gene>
<dbReference type="Gene3D" id="3.40.50.850">
    <property type="entry name" value="Isochorismatase-like"/>
    <property type="match status" value="1"/>
</dbReference>
<dbReference type="GO" id="GO:0019363">
    <property type="term" value="P:pyridine nucleotide biosynthetic process"/>
    <property type="evidence" value="ECO:0007669"/>
    <property type="project" value="UniProtKB-KW"/>
</dbReference>
<comment type="pathway">
    <text evidence="5">Cofactor biosynthesis; nicotinate biosynthesis; nicotinate from nicotinamide: step 1/1.</text>
</comment>
<dbReference type="Pfam" id="PF00857">
    <property type="entry name" value="Isochorismatase"/>
    <property type="match status" value="1"/>
</dbReference>